<protein>
    <submittedName>
        <fullName evidence="2">Glycosyltransferase family 1 protein</fullName>
    </submittedName>
</protein>
<dbReference type="EMBL" id="QZJF01000013">
    <property type="protein sequence ID" value="RJR27300.1"/>
    <property type="molecule type" value="Genomic_DNA"/>
</dbReference>
<organism evidence="2 3">
    <name type="scientific">candidate division WWE3 bacterium</name>
    <dbReference type="NCBI Taxonomy" id="2053526"/>
    <lineage>
        <taxon>Bacteria</taxon>
        <taxon>Katanobacteria</taxon>
    </lineage>
</organism>
<evidence type="ECO:0000313" key="3">
    <source>
        <dbReference type="Proteomes" id="UP000265540"/>
    </source>
</evidence>
<dbReference type="Gene3D" id="3.40.50.2000">
    <property type="entry name" value="Glycogen Phosphorylase B"/>
    <property type="match status" value="2"/>
</dbReference>
<accession>A0A3A4ZKS7</accession>
<keyword evidence="2" id="KW-0808">Transferase</keyword>
<dbReference type="GO" id="GO:0016757">
    <property type="term" value="F:glycosyltransferase activity"/>
    <property type="evidence" value="ECO:0007669"/>
    <property type="project" value="InterPro"/>
</dbReference>
<name>A0A3A4ZKS7_UNCKA</name>
<comment type="caution">
    <text evidence="2">The sequence shown here is derived from an EMBL/GenBank/DDBJ whole genome shotgun (WGS) entry which is preliminary data.</text>
</comment>
<evidence type="ECO:0000259" key="1">
    <source>
        <dbReference type="Pfam" id="PF00534"/>
    </source>
</evidence>
<dbReference type="Proteomes" id="UP000265540">
    <property type="component" value="Unassembled WGS sequence"/>
</dbReference>
<gene>
    <name evidence="2" type="ORF">C4561_02620</name>
</gene>
<dbReference type="PANTHER" id="PTHR12526:SF630">
    <property type="entry name" value="GLYCOSYLTRANSFERASE"/>
    <property type="match status" value="1"/>
</dbReference>
<feature type="domain" description="Glycosyl transferase family 1" evidence="1">
    <location>
        <begin position="66"/>
        <end position="245"/>
    </location>
</feature>
<dbReference type="CDD" id="cd03801">
    <property type="entry name" value="GT4_PimA-like"/>
    <property type="match status" value="1"/>
</dbReference>
<dbReference type="InterPro" id="IPR001296">
    <property type="entry name" value="Glyco_trans_1"/>
</dbReference>
<evidence type="ECO:0000313" key="2">
    <source>
        <dbReference type="EMBL" id="RJR27300.1"/>
    </source>
</evidence>
<dbReference type="SUPFAM" id="SSF53756">
    <property type="entry name" value="UDP-Glycosyltransferase/glycogen phosphorylase"/>
    <property type="match status" value="1"/>
</dbReference>
<reference evidence="2 3" key="1">
    <citation type="journal article" date="2017" name="ISME J.">
        <title>Energy and carbon metabolisms in a deep terrestrial subsurface fluid microbial community.</title>
        <authorList>
            <person name="Momper L."/>
            <person name="Jungbluth S.P."/>
            <person name="Lee M.D."/>
            <person name="Amend J.P."/>
        </authorList>
    </citation>
    <scope>NUCLEOTIDE SEQUENCE [LARGE SCALE GENOMIC DNA]</scope>
    <source>
        <strain evidence="2">SURF_46</strain>
    </source>
</reference>
<dbReference type="Pfam" id="PF00534">
    <property type="entry name" value="Glycos_transf_1"/>
    <property type="match status" value="1"/>
</dbReference>
<dbReference type="AlphaFoldDB" id="A0A3A4ZKS7"/>
<proteinExistence type="predicted"/>
<sequence>MRYMLKKSLFNKLNNYVAINEHLVGDYVDLGIDKNRISYIPNGVDTSIFCPPDEYEKVRLKTCFDIPLNFKVIIFSGRLVKEKGIDTLLDAYRKVKEVYKNVCLVVVGGVNPDPSRLSRGAIIKDFDAKAWAFDKEDAENIAKSRGVTDVKFTWSVQNVADYLKCADIYVFPSTYKEGLSNSLLEGMSVGLAVVSSNVSSVRTVITDKETGLLFEPGNTTELASGLTYLLKSPAMAKKLGLNARTRVLAEYNIEKTVEKYVEVFTV</sequence>
<dbReference type="PANTHER" id="PTHR12526">
    <property type="entry name" value="GLYCOSYLTRANSFERASE"/>
    <property type="match status" value="1"/>
</dbReference>